<dbReference type="Pfam" id="PF05056">
    <property type="entry name" value="DUF674"/>
    <property type="match status" value="1"/>
</dbReference>
<dbReference type="InterPro" id="IPR007750">
    <property type="entry name" value="DUF674"/>
</dbReference>
<organism evidence="4 5">
    <name type="scientific">Acer negundo</name>
    <name type="common">Box elder</name>
    <dbReference type="NCBI Taxonomy" id="4023"/>
    <lineage>
        <taxon>Eukaryota</taxon>
        <taxon>Viridiplantae</taxon>
        <taxon>Streptophyta</taxon>
        <taxon>Embryophyta</taxon>
        <taxon>Tracheophyta</taxon>
        <taxon>Spermatophyta</taxon>
        <taxon>Magnoliopsida</taxon>
        <taxon>eudicotyledons</taxon>
        <taxon>Gunneridae</taxon>
        <taxon>Pentapetalae</taxon>
        <taxon>rosids</taxon>
        <taxon>malvids</taxon>
        <taxon>Sapindales</taxon>
        <taxon>Sapindaceae</taxon>
        <taxon>Hippocastanoideae</taxon>
        <taxon>Acereae</taxon>
        <taxon>Acer</taxon>
    </lineage>
</organism>
<evidence type="ECO:0000259" key="3">
    <source>
        <dbReference type="Pfam" id="PF08263"/>
    </source>
</evidence>
<dbReference type="PANTHER" id="PTHR33103:SF19">
    <property type="entry name" value="OS09G0544700 PROTEIN"/>
    <property type="match status" value="1"/>
</dbReference>
<protein>
    <recommendedName>
        <fullName evidence="3">Leucine-rich repeat-containing N-terminal plant-type domain-containing protein</fullName>
    </recommendedName>
</protein>
<dbReference type="Gene3D" id="3.80.10.10">
    <property type="entry name" value="Ribonuclease Inhibitor"/>
    <property type="match status" value="1"/>
</dbReference>
<reference evidence="4" key="1">
    <citation type="journal article" date="2022" name="Plant J.">
        <title>Strategies of tolerance reflected in two North American maple genomes.</title>
        <authorList>
            <person name="McEvoy S.L."/>
            <person name="Sezen U.U."/>
            <person name="Trouern-Trend A."/>
            <person name="McMahon S.M."/>
            <person name="Schaberg P.G."/>
            <person name="Yang J."/>
            <person name="Wegrzyn J.L."/>
            <person name="Swenson N.G."/>
        </authorList>
    </citation>
    <scope>NUCLEOTIDE SEQUENCE</scope>
    <source>
        <strain evidence="4">91603</strain>
    </source>
</reference>
<dbReference type="Proteomes" id="UP001064489">
    <property type="component" value="Chromosome 12"/>
</dbReference>
<accession>A0AAD5NH50</accession>
<dbReference type="EMBL" id="JAJSOW010000107">
    <property type="protein sequence ID" value="KAI9156813.1"/>
    <property type="molecule type" value="Genomic_DNA"/>
</dbReference>
<evidence type="ECO:0000256" key="2">
    <source>
        <dbReference type="ARBA" id="ARBA00022737"/>
    </source>
</evidence>
<reference evidence="4" key="2">
    <citation type="submission" date="2023-02" db="EMBL/GenBank/DDBJ databases">
        <authorList>
            <person name="Swenson N.G."/>
            <person name="Wegrzyn J.L."/>
            <person name="Mcevoy S.L."/>
        </authorList>
    </citation>
    <scope>NUCLEOTIDE SEQUENCE</scope>
    <source>
        <strain evidence="4">91603</strain>
        <tissue evidence="4">Leaf</tissue>
    </source>
</reference>
<dbReference type="PANTHER" id="PTHR33103">
    <property type="entry name" value="OS01G0153900 PROTEIN"/>
    <property type="match status" value="1"/>
</dbReference>
<evidence type="ECO:0000313" key="5">
    <source>
        <dbReference type="Proteomes" id="UP001064489"/>
    </source>
</evidence>
<keyword evidence="2" id="KW-0677">Repeat</keyword>
<dbReference type="Pfam" id="PF08263">
    <property type="entry name" value="LRRNT_2"/>
    <property type="match status" value="1"/>
</dbReference>
<name>A0AAD5NH50_ACENE</name>
<comment type="caution">
    <text evidence="4">The sequence shown here is derived from an EMBL/GenBank/DDBJ whole genome shotgun (WGS) entry which is preliminary data.</text>
</comment>
<gene>
    <name evidence="4" type="ORF">LWI28_012610</name>
</gene>
<dbReference type="AlphaFoldDB" id="A0AAD5NH50"/>
<feature type="domain" description="Leucine-rich repeat-containing N-terminal plant-type" evidence="3">
    <location>
        <begin position="19"/>
        <end position="57"/>
    </location>
</feature>
<dbReference type="InterPro" id="IPR013210">
    <property type="entry name" value="LRR_N_plant-typ"/>
</dbReference>
<keyword evidence="1" id="KW-0433">Leucine-rich repeat</keyword>
<dbReference type="InterPro" id="IPR032675">
    <property type="entry name" value="LRR_dom_sf"/>
</dbReference>
<evidence type="ECO:0000313" key="4">
    <source>
        <dbReference type="EMBL" id="KAI9156813.1"/>
    </source>
</evidence>
<sequence length="203" mass="22135">MLGLTPSLYITAIPTFSNQTDLIALFAFKDSITEDPLGALSSWNNSVNLCQWHGVKCGGRHQRVVELDLRSQKLAGPISPFVASVLQLQPISQPTDVTDDLNTLCPQCDARTQSRVKSVGSNQVKAASVSEGGIVKKSYKYMVTDDLFVTPISLTDSFDLVLKNVKDISALEKRIVEFGADEGLELLRTSLQSKAALSDFFLP</sequence>
<proteinExistence type="predicted"/>
<keyword evidence="5" id="KW-1185">Reference proteome</keyword>
<evidence type="ECO:0000256" key="1">
    <source>
        <dbReference type="ARBA" id="ARBA00022614"/>
    </source>
</evidence>